<protein>
    <submittedName>
        <fullName evidence="2">Leader peptide processing enzyme</fullName>
    </submittedName>
</protein>
<organism evidence="2 3">
    <name type="scientific">Candidatus Treponema excrementipullorum</name>
    <dbReference type="NCBI Taxonomy" id="2838768"/>
    <lineage>
        <taxon>Bacteria</taxon>
        <taxon>Pseudomonadati</taxon>
        <taxon>Spirochaetota</taxon>
        <taxon>Spirochaetia</taxon>
        <taxon>Spirochaetales</taxon>
        <taxon>Treponemataceae</taxon>
        <taxon>Treponema</taxon>
    </lineage>
</organism>
<evidence type="ECO:0000256" key="1">
    <source>
        <dbReference type="SAM" id="Phobius"/>
    </source>
</evidence>
<dbReference type="Proteomes" id="UP000823914">
    <property type="component" value="Unassembled WGS sequence"/>
</dbReference>
<keyword evidence="1" id="KW-1133">Transmembrane helix</keyword>
<name>A0A9E2P141_9SPIR</name>
<feature type="transmembrane region" description="Helical" evidence="1">
    <location>
        <begin position="41"/>
        <end position="61"/>
    </location>
</feature>
<reference evidence="2" key="2">
    <citation type="submission" date="2021-04" db="EMBL/GenBank/DDBJ databases">
        <authorList>
            <person name="Gilroy R."/>
        </authorList>
    </citation>
    <scope>NUCLEOTIDE SEQUENCE</scope>
    <source>
        <strain evidence="2">Gambia15-2214</strain>
    </source>
</reference>
<gene>
    <name evidence="2" type="ORF">IAA16_09115</name>
</gene>
<proteinExistence type="predicted"/>
<reference evidence="2" key="1">
    <citation type="journal article" date="2021" name="PeerJ">
        <title>Extensive microbial diversity within the chicken gut microbiome revealed by metagenomics and culture.</title>
        <authorList>
            <person name="Gilroy R."/>
            <person name="Ravi A."/>
            <person name="Getino M."/>
            <person name="Pursley I."/>
            <person name="Horton D.L."/>
            <person name="Alikhan N.F."/>
            <person name="Baker D."/>
            <person name="Gharbi K."/>
            <person name="Hall N."/>
            <person name="Watson M."/>
            <person name="Adriaenssens E.M."/>
            <person name="Foster-Nyarko E."/>
            <person name="Jarju S."/>
            <person name="Secka A."/>
            <person name="Antonio M."/>
            <person name="Oren A."/>
            <person name="Chaudhuri R.R."/>
            <person name="La Ragione R."/>
            <person name="Hildebrand F."/>
            <person name="Pallen M.J."/>
        </authorList>
    </citation>
    <scope>NUCLEOTIDE SEQUENCE</scope>
    <source>
        <strain evidence="2">Gambia15-2214</strain>
    </source>
</reference>
<keyword evidence="1" id="KW-0812">Transmembrane</keyword>
<dbReference type="EMBL" id="JAHLFV010000209">
    <property type="protein sequence ID" value="MBU3850713.1"/>
    <property type="molecule type" value="Genomic_DNA"/>
</dbReference>
<keyword evidence="1" id="KW-0472">Membrane</keyword>
<evidence type="ECO:0000313" key="3">
    <source>
        <dbReference type="Proteomes" id="UP000823914"/>
    </source>
</evidence>
<comment type="caution">
    <text evidence="2">The sequence shown here is derived from an EMBL/GenBank/DDBJ whole genome shotgun (WGS) entry which is preliminary data.</text>
</comment>
<feature type="transmembrane region" description="Helical" evidence="1">
    <location>
        <begin position="7"/>
        <end position="35"/>
    </location>
</feature>
<sequence length="87" mass="9942">MTKKQRTVLFVIISTLVSVLIMIGLLFLFLFLTFAFLDGEAAVIVSFISFIMAMFGGTIVNQKVMAWAIKKFRLEEKMEPLWGKKHP</sequence>
<accession>A0A9E2P141</accession>
<evidence type="ECO:0000313" key="2">
    <source>
        <dbReference type="EMBL" id="MBU3850713.1"/>
    </source>
</evidence>
<dbReference type="AlphaFoldDB" id="A0A9E2P141"/>